<keyword evidence="2" id="KW-0378">Hydrolase</keyword>
<dbReference type="Pfam" id="PF00756">
    <property type="entry name" value="Esterase"/>
    <property type="match status" value="1"/>
</dbReference>
<name>A0A644ZDL4_9ZZZZ</name>
<dbReference type="SUPFAM" id="SSF53474">
    <property type="entry name" value="alpha/beta-Hydrolases"/>
    <property type="match status" value="1"/>
</dbReference>
<evidence type="ECO:0008006" key="4">
    <source>
        <dbReference type="Google" id="ProtNLM"/>
    </source>
</evidence>
<organism evidence="3">
    <name type="scientific">bioreactor metagenome</name>
    <dbReference type="NCBI Taxonomy" id="1076179"/>
    <lineage>
        <taxon>unclassified sequences</taxon>
        <taxon>metagenomes</taxon>
        <taxon>ecological metagenomes</taxon>
    </lineage>
</organism>
<dbReference type="PANTHER" id="PTHR40841">
    <property type="entry name" value="SIDEROPHORE TRIACETYLFUSARININE C ESTERASE"/>
    <property type="match status" value="1"/>
</dbReference>
<dbReference type="PANTHER" id="PTHR40841:SF2">
    <property type="entry name" value="SIDEROPHORE-DEGRADING ESTERASE (EUROFUNG)"/>
    <property type="match status" value="1"/>
</dbReference>
<dbReference type="Gene3D" id="3.40.50.1820">
    <property type="entry name" value="alpha/beta hydrolase"/>
    <property type="match status" value="1"/>
</dbReference>
<comment type="similarity">
    <text evidence="1">Belongs to the esterase D family.</text>
</comment>
<comment type="caution">
    <text evidence="3">The sequence shown here is derived from an EMBL/GenBank/DDBJ whole genome shotgun (WGS) entry which is preliminary data.</text>
</comment>
<evidence type="ECO:0000256" key="2">
    <source>
        <dbReference type="ARBA" id="ARBA00022801"/>
    </source>
</evidence>
<proteinExistence type="inferred from homology"/>
<dbReference type="AlphaFoldDB" id="A0A644ZDL4"/>
<dbReference type="InterPro" id="IPR052558">
    <property type="entry name" value="Siderophore_Hydrolase_D"/>
</dbReference>
<dbReference type="InterPro" id="IPR029058">
    <property type="entry name" value="AB_hydrolase_fold"/>
</dbReference>
<dbReference type="GO" id="GO:0016788">
    <property type="term" value="F:hydrolase activity, acting on ester bonds"/>
    <property type="evidence" value="ECO:0007669"/>
    <property type="project" value="TreeGrafter"/>
</dbReference>
<sequence>MKRQIFSIVITLLVFNCLLGQNKSVIIGQKDTIFSKILGEKREIIVHVPKHGDVNKRYPVLYLLDGSWHFSAVVGILDQMSYINGNTKCPEMIVVGIPLNDRFKDLTSSCDTSYSKTSGGFEKFISFVKEELFIYIDSLYPTAPYKMFVGHSLAGLAVMNTLAHHQDAFNSYIAIDPSIWWDNQRFLNDSNPILSKSIPSDKSIFLAVANTMVSGMDTTKVRGETGRNSIHIRSILQLKDTLESLNGKSMNFKYKFYTDENHASVPLISIYDGLRKIFDFYDFSLTRIDFEDPKFLAGQKIVDHYLRISKIMGYEIKPSKDLLLSWSMNAEFLKNPEALAFCRKLIDLYYPPKTIK</sequence>
<dbReference type="EMBL" id="VSSQ01008479">
    <property type="protein sequence ID" value="MPM38975.1"/>
    <property type="molecule type" value="Genomic_DNA"/>
</dbReference>
<accession>A0A644ZDL4</accession>
<dbReference type="InterPro" id="IPR000801">
    <property type="entry name" value="Esterase-like"/>
</dbReference>
<evidence type="ECO:0000256" key="1">
    <source>
        <dbReference type="ARBA" id="ARBA00005622"/>
    </source>
</evidence>
<evidence type="ECO:0000313" key="3">
    <source>
        <dbReference type="EMBL" id="MPM38975.1"/>
    </source>
</evidence>
<reference evidence="3" key="1">
    <citation type="submission" date="2019-08" db="EMBL/GenBank/DDBJ databases">
        <authorList>
            <person name="Kucharzyk K."/>
            <person name="Murdoch R.W."/>
            <person name="Higgins S."/>
            <person name="Loffler F."/>
        </authorList>
    </citation>
    <scope>NUCLEOTIDE SEQUENCE</scope>
</reference>
<gene>
    <name evidence="3" type="ORF">SDC9_85606</name>
</gene>
<protein>
    <recommendedName>
        <fullName evidence="4">Ferri-bacillibactin esterase BesA</fullName>
    </recommendedName>
</protein>